<feature type="transmembrane region" description="Helical" evidence="5">
    <location>
        <begin position="300"/>
        <end position="326"/>
    </location>
</feature>
<feature type="domain" description="Major facilitator superfamily (MFS) profile" evidence="6">
    <location>
        <begin position="204"/>
        <end position="390"/>
    </location>
</feature>
<evidence type="ECO:0000256" key="1">
    <source>
        <dbReference type="ARBA" id="ARBA00004651"/>
    </source>
</evidence>
<evidence type="ECO:0000259" key="6">
    <source>
        <dbReference type="PROSITE" id="PS50850"/>
    </source>
</evidence>
<feature type="transmembrane region" description="Helical" evidence="5">
    <location>
        <begin position="92"/>
        <end position="112"/>
    </location>
</feature>
<evidence type="ECO:0000313" key="7">
    <source>
        <dbReference type="EMBL" id="RYU15121.1"/>
    </source>
</evidence>
<evidence type="ECO:0000256" key="5">
    <source>
        <dbReference type="SAM" id="Phobius"/>
    </source>
</evidence>
<evidence type="ECO:0000256" key="2">
    <source>
        <dbReference type="ARBA" id="ARBA00022692"/>
    </source>
</evidence>
<feature type="transmembrane region" description="Helical" evidence="5">
    <location>
        <begin position="365"/>
        <end position="384"/>
    </location>
</feature>
<dbReference type="OrthoDB" id="7584869at2"/>
<dbReference type="InterPro" id="IPR020846">
    <property type="entry name" value="MFS_dom"/>
</dbReference>
<dbReference type="Proteomes" id="UP000291189">
    <property type="component" value="Unassembled WGS sequence"/>
</dbReference>
<dbReference type="InterPro" id="IPR036259">
    <property type="entry name" value="MFS_trans_sf"/>
</dbReference>
<feature type="transmembrane region" description="Helical" evidence="5">
    <location>
        <begin position="67"/>
        <end position="86"/>
    </location>
</feature>
<feature type="transmembrane region" description="Helical" evidence="5">
    <location>
        <begin position="338"/>
        <end position="359"/>
    </location>
</feature>
<keyword evidence="8" id="KW-1185">Reference proteome</keyword>
<keyword evidence="4 5" id="KW-0472">Membrane</keyword>
<proteinExistence type="predicted"/>
<feature type="transmembrane region" description="Helical" evidence="5">
    <location>
        <begin position="276"/>
        <end position="294"/>
    </location>
</feature>
<dbReference type="PROSITE" id="PS00216">
    <property type="entry name" value="SUGAR_TRANSPORT_1"/>
    <property type="match status" value="1"/>
</dbReference>
<accession>A0A4Q5JB09</accession>
<dbReference type="GO" id="GO:0022857">
    <property type="term" value="F:transmembrane transporter activity"/>
    <property type="evidence" value="ECO:0007669"/>
    <property type="project" value="InterPro"/>
</dbReference>
<dbReference type="AlphaFoldDB" id="A0A4Q5JB09"/>
<name>A0A4Q5JB09_9ACTN</name>
<comment type="caution">
    <text evidence="7">The sequence shown here is derived from an EMBL/GenBank/DDBJ whole genome shotgun (WGS) entry which is preliminary data.</text>
</comment>
<keyword evidence="2 5" id="KW-0812">Transmembrane</keyword>
<feature type="transmembrane region" description="Helical" evidence="5">
    <location>
        <begin position="124"/>
        <end position="147"/>
    </location>
</feature>
<dbReference type="EMBL" id="SDPU01000008">
    <property type="protein sequence ID" value="RYU15121.1"/>
    <property type="molecule type" value="Genomic_DNA"/>
</dbReference>
<protein>
    <submittedName>
        <fullName evidence="7">MFS transporter</fullName>
    </submittedName>
</protein>
<feature type="transmembrane region" description="Helical" evidence="5">
    <location>
        <begin position="205"/>
        <end position="225"/>
    </location>
</feature>
<comment type="subcellular location">
    <subcellularLocation>
        <location evidence="1">Cell membrane</location>
        <topology evidence="1">Multi-pass membrane protein</topology>
    </subcellularLocation>
</comment>
<feature type="transmembrane region" description="Helical" evidence="5">
    <location>
        <begin position="28"/>
        <end position="46"/>
    </location>
</feature>
<evidence type="ECO:0000256" key="3">
    <source>
        <dbReference type="ARBA" id="ARBA00022989"/>
    </source>
</evidence>
<dbReference type="PANTHER" id="PTHR23528:SF1">
    <property type="entry name" value="MAJOR FACILITATOR SUPERFAMILY (MFS) PROFILE DOMAIN-CONTAINING PROTEIN"/>
    <property type="match status" value="1"/>
</dbReference>
<dbReference type="PANTHER" id="PTHR23528">
    <property type="match status" value="1"/>
</dbReference>
<sequence>MASCLMLIAPLLVTLALKVGDLVGPEDAPGRLALVLAVGSFLALFANPLFGKLSDRTTSRLGMRRPWMLLGLIGGSIGIATIAFAPTFTWVLVGWCVAQVFFNALLAVQVAVLPDQVPAAQHGLVSGVLGICVPVASVSGTYLVNLFAGHPAAMFLAPVGVGAVFIVAFALTLDDRRLRPEDRPPWSWRELAGTFYVSPRRHRDFAWVFLSRFLFVMAFAFLTGYQVYYLLTDLGSSGDLVPHQVFVATLVSSVGVVAASLIGGRLSDRWGRRKTFVLVAALVYALAMFVVALAGDFGGFLVGVAISGVGFGVYVAVDLALVTEVLPSASDNAKDMGVFNVANALPYSVAPAVAPLVLAVSGGRYPALFLVAGSCAVASAVAVSRVRSVR</sequence>
<evidence type="ECO:0000313" key="8">
    <source>
        <dbReference type="Proteomes" id="UP000291189"/>
    </source>
</evidence>
<feature type="transmembrane region" description="Helical" evidence="5">
    <location>
        <begin position="245"/>
        <end position="264"/>
    </location>
</feature>
<reference evidence="7 8" key="1">
    <citation type="submission" date="2019-01" db="EMBL/GenBank/DDBJ databases">
        <title>Nocardioides guangzhouensis sp. nov., an actinobacterium isolated from soil.</title>
        <authorList>
            <person name="Fu Y."/>
            <person name="Cai Y."/>
            <person name="Lin Z."/>
            <person name="Chen P."/>
        </authorList>
    </citation>
    <scope>NUCLEOTIDE SEQUENCE [LARGE SCALE GENOMIC DNA]</scope>
    <source>
        <strain evidence="7 8">NBRC 105384</strain>
    </source>
</reference>
<dbReference type="Pfam" id="PF13347">
    <property type="entry name" value="MFS_2"/>
    <property type="match status" value="1"/>
</dbReference>
<dbReference type="InterPro" id="IPR005829">
    <property type="entry name" value="Sugar_transporter_CS"/>
</dbReference>
<dbReference type="GO" id="GO:0005886">
    <property type="term" value="C:plasma membrane"/>
    <property type="evidence" value="ECO:0007669"/>
    <property type="project" value="UniProtKB-SubCell"/>
</dbReference>
<dbReference type="PROSITE" id="PS50850">
    <property type="entry name" value="MFS"/>
    <property type="match status" value="1"/>
</dbReference>
<feature type="transmembrane region" description="Helical" evidence="5">
    <location>
        <begin position="153"/>
        <end position="173"/>
    </location>
</feature>
<gene>
    <name evidence="7" type="ORF">ETU37_01745</name>
</gene>
<organism evidence="7 8">
    <name type="scientific">Nocardioides iriomotensis</name>
    <dbReference type="NCBI Taxonomy" id="715784"/>
    <lineage>
        <taxon>Bacteria</taxon>
        <taxon>Bacillati</taxon>
        <taxon>Actinomycetota</taxon>
        <taxon>Actinomycetes</taxon>
        <taxon>Propionibacteriales</taxon>
        <taxon>Nocardioidaceae</taxon>
        <taxon>Nocardioides</taxon>
    </lineage>
</organism>
<dbReference type="Gene3D" id="1.20.1250.20">
    <property type="entry name" value="MFS general substrate transporter like domains"/>
    <property type="match status" value="2"/>
</dbReference>
<keyword evidence="3 5" id="KW-1133">Transmembrane helix</keyword>
<evidence type="ECO:0000256" key="4">
    <source>
        <dbReference type="ARBA" id="ARBA00023136"/>
    </source>
</evidence>
<dbReference type="SUPFAM" id="SSF103473">
    <property type="entry name" value="MFS general substrate transporter"/>
    <property type="match status" value="1"/>
</dbReference>